<name>A0ABS8WUY0_DATST</name>
<gene>
    <name evidence="1" type="ORF">HAX54_003789</name>
</gene>
<accession>A0ABS8WUY0</accession>
<evidence type="ECO:0000313" key="1">
    <source>
        <dbReference type="EMBL" id="MCE3215853.1"/>
    </source>
</evidence>
<dbReference type="EMBL" id="JACEIK010011723">
    <property type="protein sequence ID" value="MCE3215853.1"/>
    <property type="molecule type" value="Genomic_DNA"/>
</dbReference>
<protein>
    <submittedName>
        <fullName evidence="1">Uncharacterized protein</fullName>
    </submittedName>
</protein>
<organism evidence="1 2">
    <name type="scientific">Datura stramonium</name>
    <name type="common">Jimsonweed</name>
    <name type="synonym">Common thornapple</name>
    <dbReference type="NCBI Taxonomy" id="4076"/>
    <lineage>
        <taxon>Eukaryota</taxon>
        <taxon>Viridiplantae</taxon>
        <taxon>Streptophyta</taxon>
        <taxon>Embryophyta</taxon>
        <taxon>Tracheophyta</taxon>
        <taxon>Spermatophyta</taxon>
        <taxon>Magnoliopsida</taxon>
        <taxon>eudicotyledons</taxon>
        <taxon>Gunneridae</taxon>
        <taxon>Pentapetalae</taxon>
        <taxon>asterids</taxon>
        <taxon>lamiids</taxon>
        <taxon>Solanales</taxon>
        <taxon>Solanaceae</taxon>
        <taxon>Solanoideae</taxon>
        <taxon>Datureae</taxon>
        <taxon>Datura</taxon>
    </lineage>
</organism>
<comment type="caution">
    <text evidence="1">The sequence shown here is derived from an EMBL/GenBank/DDBJ whole genome shotgun (WGS) entry which is preliminary data.</text>
</comment>
<dbReference type="Proteomes" id="UP000823775">
    <property type="component" value="Unassembled WGS sequence"/>
</dbReference>
<sequence length="117" mass="13416">MQPHFGEGVLCKFGYFIRREYSGEDRGIMTSKGKEVVFEDPSVKRARKGQMGASSSSFKAIPVRRFGAKCLVLRAIWFNTQKEDKYALENWIDDGLLAPEFPSIRDKIRVGSYLYLQ</sequence>
<evidence type="ECO:0000313" key="2">
    <source>
        <dbReference type="Proteomes" id="UP000823775"/>
    </source>
</evidence>
<keyword evidence="2" id="KW-1185">Reference proteome</keyword>
<reference evidence="1 2" key="1">
    <citation type="journal article" date="2021" name="BMC Genomics">
        <title>Datura genome reveals duplications of psychoactive alkaloid biosynthetic genes and high mutation rate following tissue culture.</title>
        <authorList>
            <person name="Rajewski A."/>
            <person name="Carter-House D."/>
            <person name="Stajich J."/>
            <person name="Litt A."/>
        </authorList>
    </citation>
    <scope>NUCLEOTIDE SEQUENCE [LARGE SCALE GENOMIC DNA]</scope>
    <source>
        <strain evidence="1">AR-01</strain>
    </source>
</reference>
<proteinExistence type="predicted"/>